<accession>A0A5A7QC74</accession>
<feature type="domain" description="ABC transporter" evidence="6">
    <location>
        <begin position="118"/>
        <end position="221"/>
    </location>
</feature>
<dbReference type="GO" id="GO:0005524">
    <property type="term" value="F:ATP binding"/>
    <property type="evidence" value="ECO:0007669"/>
    <property type="project" value="InterPro"/>
</dbReference>
<dbReference type="GO" id="GO:0005886">
    <property type="term" value="C:plasma membrane"/>
    <property type="evidence" value="ECO:0007669"/>
    <property type="project" value="TreeGrafter"/>
</dbReference>
<dbReference type="InterPro" id="IPR003439">
    <property type="entry name" value="ABC_transporter-like_ATP-bd"/>
</dbReference>
<evidence type="ECO:0000259" key="6">
    <source>
        <dbReference type="Pfam" id="PF00005"/>
    </source>
</evidence>
<dbReference type="SUPFAM" id="SSF52540">
    <property type="entry name" value="P-loop containing nucleoside triphosphate hydrolases"/>
    <property type="match status" value="1"/>
</dbReference>
<dbReference type="AlphaFoldDB" id="A0A5A7QC74"/>
<dbReference type="InterPro" id="IPR050352">
    <property type="entry name" value="ABCG_transporters"/>
</dbReference>
<evidence type="ECO:0000256" key="5">
    <source>
        <dbReference type="ARBA" id="ARBA00023136"/>
    </source>
</evidence>
<organism evidence="7 8">
    <name type="scientific">Striga asiatica</name>
    <name type="common">Asiatic witchweed</name>
    <name type="synonym">Buchnera asiatica</name>
    <dbReference type="NCBI Taxonomy" id="4170"/>
    <lineage>
        <taxon>Eukaryota</taxon>
        <taxon>Viridiplantae</taxon>
        <taxon>Streptophyta</taxon>
        <taxon>Embryophyta</taxon>
        <taxon>Tracheophyta</taxon>
        <taxon>Spermatophyta</taxon>
        <taxon>Magnoliopsida</taxon>
        <taxon>eudicotyledons</taxon>
        <taxon>Gunneridae</taxon>
        <taxon>Pentapetalae</taxon>
        <taxon>asterids</taxon>
        <taxon>lamiids</taxon>
        <taxon>Lamiales</taxon>
        <taxon>Orobanchaceae</taxon>
        <taxon>Buchnereae</taxon>
        <taxon>Striga</taxon>
    </lineage>
</organism>
<gene>
    <name evidence="7" type="ORF">STAS_18349</name>
</gene>
<evidence type="ECO:0000256" key="4">
    <source>
        <dbReference type="ARBA" id="ARBA00022989"/>
    </source>
</evidence>
<dbReference type="PANTHER" id="PTHR48041">
    <property type="entry name" value="ABC TRANSPORTER G FAMILY MEMBER 28"/>
    <property type="match status" value="1"/>
</dbReference>
<keyword evidence="3" id="KW-0812">Transmembrane</keyword>
<dbReference type="GO" id="GO:0042626">
    <property type="term" value="F:ATPase-coupled transmembrane transporter activity"/>
    <property type="evidence" value="ECO:0007669"/>
    <property type="project" value="TreeGrafter"/>
</dbReference>
<protein>
    <submittedName>
        <fullName evidence="7">ABC-2 type transporter family protein</fullName>
    </submittedName>
</protein>
<keyword evidence="4" id="KW-1133">Transmembrane helix</keyword>
<reference evidence="8" key="1">
    <citation type="journal article" date="2019" name="Curr. Biol.">
        <title>Genome Sequence of Striga asiatica Provides Insight into the Evolution of Plant Parasitism.</title>
        <authorList>
            <person name="Yoshida S."/>
            <person name="Kim S."/>
            <person name="Wafula E.K."/>
            <person name="Tanskanen J."/>
            <person name="Kim Y.M."/>
            <person name="Honaas L."/>
            <person name="Yang Z."/>
            <person name="Spallek T."/>
            <person name="Conn C.E."/>
            <person name="Ichihashi Y."/>
            <person name="Cheong K."/>
            <person name="Cui S."/>
            <person name="Der J.P."/>
            <person name="Gundlach H."/>
            <person name="Jiao Y."/>
            <person name="Hori C."/>
            <person name="Ishida J.K."/>
            <person name="Kasahara H."/>
            <person name="Kiba T."/>
            <person name="Kim M.S."/>
            <person name="Koo N."/>
            <person name="Laohavisit A."/>
            <person name="Lee Y.H."/>
            <person name="Lumba S."/>
            <person name="McCourt P."/>
            <person name="Mortimer J.C."/>
            <person name="Mutuku J.M."/>
            <person name="Nomura T."/>
            <person name="Sasaki-Sekimoto Y."/>
            <person name="Seto Y."/>
            <person name="Wang Y."/>
            <person name="Wakatake T."/>
            <person name="Sakakibara H."/>
            <person name="Demura T."/>
            <person name="Yamaguchi S."/>
            <person name="Yoneyama K."/>
            <person name="Manabe R.I."/>
            <person name="Nelson D.C."/>
            <person name="Schulman A.H."/>
            <person name="Timko M.P."/>
            <person name="dePamphilis C.W."/>
            <person name="Choi D."/>
            <person name="Shirasu K."/>
        </authorList>
    </citation>
    <scope>NUCLEOTIDE SEQUENCE [LARGE SCALE GENOMIC DNA]</scope>
    <source>
        <strain evidence="8">cv. UVA1</strain>
    </source>
</reference>
<name>A0A5A7QC74_STRAF</name>
<dbReference type="EMBL" id="BKCP01006172">
    <property type="protein sequence ID" value="GER41621.1"/>
    <property type="molecule type" value="Genomic_DNA"/>
</dbReference>
<comment type="subcellular location">
    <subcellularLocation>
        <location evidence="1">Membrane</location>
        <topology evidence="1">Multi-pass membrane protein</topology>
    </subcellularLocation>
</comment>
<dbReference type="Gene3D" id="3.40.50.300">
    <property type="entry name" value="P-loop containing nucleotide triphosphate hydrolases"/>
    <property type="match status" value="1"/>
</dbReference>
<keyword evidence="2" id="KW-0813">Transport</keyword>
<dbReference type="Proteomes" id="UP000325081">
    <property type="component" value="Unassembled WGS sequence"/>
</dbReference>
<evidence type="ECO:0000313" key="7">
    <source>
        <dbReference type="EMBL" id="GER41621.1"/>
    </source>
</evidence>
<keyword evidence="8" id="KW-1185">Reference proteome</keyword>
<evidence type="ECO:0000256" key="3">
    <source>
        <dbReference type="ARBA" id="ARBA00022692"/>
    </source>
</evidence>
<evidence type="ECO:0000313" key="8">
    <source>
        <dbReference type="Proteomes" id="UP000325081"/>
    </source>
</evidence>
<dbReference type="InterPro" id="IPR027417">
    <property type="entry name" value="P-loop_NTPase"/>
</dbReference>
<dbReference type="GO" id="GO:0016887">
    <property type="term" value="F:ATP hydrolysis activity"/>
    <property type="evidence" value="ECO:0007669"/>
    <property type="project" value="InterPro"/>
</dbReference>
<comment type="caution">
    <text evidence="7">The sequence shown here is derived from an EMBL/GenBank/DDBJ whole genome shotgun (WGS) entry which is preliminary data.</text>
</comment>
<evidence type="ECO:0000256" key="2">
    <source>
        <dbReference type="ARBA" id="ARBA00022448"/>
    </source>
</evidence>
<proteinExistence type="predicted"/>
<evidence type="ECO:0000256" key="1">
    <source>
        <dbReference type="ARBA" id="ARBA00004141"/>
    </source>
</evidence>
<dbReference type="OrthoDB" id="66620at2759"/>
<dbReference type="PANTHER" id="PTHR48041:SF22">
    <property type="entry name" value="ABC TRANSPORTER G FAMILY MEMBER 9"/>
    <property type="match status" value="1"/>
</dbReference>
<keyword evidence="5" id="KW-0472">Membrane</keyword>
<dbReference type="Pfam" id="PF00005">
    <property type="entry name" value="ABC_tran"/>
    <property type="match status" value="1"/>
</dbReference>
<sequence length="227" mass="25014">MINSKQTLCDQQAESRLAFVNYIEPPRHLYSRDQQASPYQSSRYAPLPHHFSARIKTVRLALSRPRLPFFDPIKSHRILLSSLKETNLYSREEHGGAWVKLDGQEWVILGDSYCQSGVRPGEILAMLGPSGSGKTTLLTALGGRLSGNITYNGRPFSSAAKLAIGFVTQDDVLHPCLTIGETLIYMALLRLPSNLSSPEKVRHAAAVGARLGLSRCWDSIVGGPLMR</sequence>